<keyword evidence="1" id="KW-0815">Transposition</keyword>
<feature type="domain" description="Integrase catalytic" evidence="16">
    <location>
        <begin position="114"/>
        <end position="227"/>
    </location>
</feature>
<dbReference type="InterPro" id="IPR039537">
    <property type="entry name" value="Retrotran_Ty1/copia-like"/>
</dbReference>
<dbReference type="PROSITE" id="PS50994">
    <property type="entry name" value="INTEGRASE"/>
    <property type="match status" value="1"/>
</dbReference>
<dbReference type="Pfam" id="PF00665">
    <property type="entry name" value="rve"/>
    <property type="match status" value="1"/>
</dbReference>
<evidence type="ECO:0000256" key="10">
    <source>
        <dbReference type="ARBA" id="ARBA00022918"/>
    </source>
</evidence>
<dbReference type="EMBL" id="PGCI01001086">
    <property type="protein sequence ID" value="PLW08096.1"/>
    <property type="molecule type" value="Genomic_DNA"/>
</dbReference>
<evidence type="ECO:0000256" key="3">
    <source>
        <dbReference type="ARBA" id="ARBA00022722"/>
    </source>
</evidence>
<dbReference type="GO" id="GO:0016787">
    <property type="term" value="F:hydrolase activity"/>
    <property type="evidence" value="ECO:0007669"/>
    <property type="project" value="UniProtKB-KW"/>
</dbReference>
<name>A0A2N5S4E3_9BASI</name>
<keyword evidence="5" id="KW-0255">Endonuclease</keyword>
<dbReference type="InterPro" id="IPR012337">
    <property type="entry name" value="RNaseH-like_sf"/>
</dbReference>
<gene>
    <name evidence="17" type="ORF">PCASD_23183</name>
</gene>
<comment type="catalytic activity">
    <reaction evidence="14">
        <text>DNA(n) + a 2'-deoxyribonucleoside 5'-triphosphate = DNA(n+1) + diphosphate</text>
        <dbReference type="Rhea" id="RHEA:22508"/>
        <dbReference type="Rhea" id="RHEA-COMP:17339"/>
        <dbReference type="Rhea" id="RHEA-COMP:17340"/>
        <dbReference type="ChEBI" id="CHEBI:33019"/>
        <dbReference type="ChEBI" id="CHEBI:61560"/>
        <dbReference type="ChEBI" id="CHEBI:173112"/>
        <dbReference type="EC" id="2.7.7.7"/>
    </reaction>
</comment>
<dbReference type="SUPFAM" id="SSF53098">
    <property type="entry name" value="Ribonuclease H-like"/>
    <property type="match status" value="1"/>
</dbReference>
<dbReference type="InterPro" id="IPR057670">
    <property type="entry name" value="SH3_retrovirus"/>
</dbReference>
<evidence type="ECO:0000256" key="13">
    <source>
        <dbReference type="ARBA" id="ARBA00048173"/>
    </source>
</evidence>
<dbReference type="InterPro" id="IPR036397">
    <property type="entry name" value="RNaseH_sf"/>
</dbReference>
<keyword evidence="2" id="KW-0548">Nucleotidyltransferase</keyword>
<reference evidence="17 18" key="1">
    <citation type="submission" date="2017-11" db="EMBL/GenBank/DDBJ databases">
        <title>De novo assembly and phasing of dikaryotic genomes from two isolates of Puccinia coronata f. sp. avenae, the causal agent of oat crown rust.</title>
        <authorList>
            <person name="Miller M.E."/>
            <person name="Zhang Y."/>
            <person name="Omidvar V."/>
            <person name="Sperschneider J."/>
            <person name="Schwessinger B."/>
            <person name="Raley C."/>
            <person name="Palmer J.M."/>
            <person name="Garnica D."/>
            <person name="Upadhyaya N."/>
            <person name="Rathjen J."/>
            <person name="Taylor J.M."/>
            <person name="Park R.F."/>
            <person name="Dodds P.N."/>
            <person name="Hirsch C.D."/>
            <person name="Kianian S.F."/>
            <person name="Figueroa M."/>
        </authorList>
    </citation>
    <scope>NUCLEOTIDE SEQUENCE [LARGE SCALE GENOMIC DNA]</scope>
    <source>
        <strain evidence="17">12SD80</strain>
    </source>
</reference>
<evidence type="ECO:0000259" key="16">
    <source>
        <dbReference type="PROSITE" id="PS50994"/>
    </source>
</evidence>
<evidence type="ECO:0000256" key="14">
    <source>
        <dbReference type="ARBA" id="ARBA00049244"/>
    </source>
</evidence>
<evidence type="ECO:0000256" key="8">
    <source>
        <dbReference type="ARBA" id="ARBA00022884"/>
    </source>
</evidence>
<dbReference type="Pfam" id="PF25597">
    <property type="entry name" value="SH3_retrovirus"/>
    <property type="match status" value="1"/>
</dbReference>
<dbReference type="GO" id="GO:0006310">
    <property type="term" value="P:DNA recombination"/>
    <property type="evidence" value="ECO:0007669"/>
    <property type="project" value="UniProtKB-KW"/>
</dbReference>
<dbReference type="GO" id="GO:0005634">
    <property type="term" value="C:nucleus"/>
    <property type="evidence" value="ECO:0007669"/>
    <property type="project" value="UniProtKB-ARBA"/>
</dbReference>
<keyword evidence="4" id="KW-0479">Metal-binding</keyword>
<keyword evidence="9" id="KW-0229">DNA integration</keyword>
<evidence type="ECO:0000256" key="9">
    <source>
        <dbReference type="ARBA" id="ARBA00022908"/>
    </source>
</evidence>
<dbReference type="GO" id="GO:0046872">
    <property type="term" value="F:metal ion binding"/>
    <property type="evidence" value="ECO:0007669"/>
    <property type="project" value="UniProtKB-KW"/>
</dbReference>
<keyword evidence="11" id="KW-0239">DNA-directed DNA polymerase</keyword>
<dbReference type="GO" id="GO:0004519">
    <property type="term" value="F:endonuclease activity"/>
    <property type="evidence" value="ECO:0007669"/>
    <property type="project" value="UniProtKB-KW"/>
</dbReference>
<dbReference type="InterPro" id="IPR001584">
    <property type="entry name" value="Integrase_cat-core"/>
</dbReference>
<dbReference type="Gene3D" id="3.30.420.10">
    <property type="entry name" value="Ribonuclease H-like superfamily/Ribonuclease H"/>
    <property type="match status" value="1"/>
</dbReference>
<keyword evidence="10" id="KW-0695">RNA-directed DNA polymerase</keyword>
<evidence type="ECO:0000256" key="1">
    <source>
        <dbReference type="ARBA" id="ARBA00022578"/>
    </source>
</evidence>
<protein>
    <recommendedName>
        <fullName evidence="16">Integrase catalytic domain-containing protein</fullName>
    </recommendedName>
</protein>
<keyword evidence="12" id="KW-0233">DNA recombination</keyword>
<dbReference type="PANTHER" id="PTHR42648">
    <property type="entry name" value="TRANSPOSASE, PUTATIVE-RELATED"/>
    <property type="match status" value="1"/>
</dbReference>
<evidence type="ECO:0000256" key="15">
    <source>
        <dbReference type="SAM" id="MobiDB-lite"/>
    </source>
</evidence>
<evidence type="ECO:0000256" key="6">
    <source>
        <dbReference type="ARBA" id="ARBA00022801"/>
    </source>
</evidence>
<proteinExistence type="predicted"/>
<dbReference type="GO" id="GO:0015074">
    <property type="term" value="P:DNA integration"/>
    <property type="evidence" value="ECO:0007669"/>
    <property type="project" value="UniProtKB-KW"/>
</dbReference>
<organism evidence="17 18">
    <name type="scientific">Puccinia coronata f. sp. avenae</name>
    <dbReference type="NCBI Taxonomy" id="200324"/>
    <lineage>
        <taxon>Eukaryota</taxon>
        <taxon>Fungi</taxon>
        <taxon>Dikarya</taxon>
        <taxon>Basidiomycota</taxon>
        <taxon>Pucciniomycotina</taxon>
        <taxon>Pucciniomycetes</taxon>
        <taxon>Pucciniales</taxon>
        <taxon>Pucciniaceae</taxon>
        <taxon>Puccinia</taxon>
    </lineage>
</organism>
<evidence type="ECO:0000256" key="12">
    <source>
        <dbReference type="ARBA" id="ARBA00023172"/>
    </source>
</evidence>
<dbReference type="PANTHER" id="PTHR42648:SF11">
    <property type="entry name" value="TRANSPOSON TY4-P GAG-POL POLYPROTEIN"/>
    <property type="match status" value="1"/>
</dbReference>
<keyword evidence="8" id="KW-0694">RNA-binding</keyword>
<dbReference type="GO" id="GO:0032196">
    <property type="term" value="P:transposition"/>
    <property type="evidence" value="ECO:0007669"/>
    <property type="project" value="UniProtKB-KW"/>
</dbReference>
<evidence type="ECO:0000256" key="5">
    <source>
        <dbReference type="ARBA" id="ARBA00022759"/>
    </source>
</evidence>
<dbReference type="AlphaFoldDB" id="A0A2N5S4E3"/>
<sequence>MVLLSKSSTSISRVDGIVRVIIDHFICFDCSQQNNVLEIIGRIGPLPLSAAAFLSSSHSASTTPFHTWHHCLGHAGLARLKSALPDVKLVPPPSCDSCMKGKVLRIPFRGHFDRTDHPLQTVHADLVGPITPSTNSGCQYFLTLVDQHTGYISVTLLKKKSDAILDFRTFFEKQTGHNLLRLISDGGGKFCNQKLSDHLKKAGIQHNVSQPYTHQHNGVAERANKTIINMARCILSTISPLEQLFRKKTNYSIFRPFGCKAWIVKPDQNQTTKFDSIAWDGIFLGYNNDYSCYCIIKVESMSLVDVKNAWFDESVFPSLCAINPSHNLFPNSLLPDFSGVSALPFDLDNEDNHDHPMASLLPSIHPSNDKYVDIELPDDKETPSSSLPQQQPAGPRRLTLRLGPHCTQVSSSIDPSNILAQQTRSAVAFSALTVEPSNHFQAMSSDDHLQWKAAELKELDNMANHHVWDFIPCLPSHHTIPSTWAYRKKLGVNNEDVEFKARICAQGLCQTFGLNFES</sequence>
<keyword evidence="6" id="KW-0378">Hydrolase</keyword>
<comment type="catalytic activity">
    <reaction evidence="13">
        <text>DNA(n) + a 2'-deoxyribonucleoside 5'-triphosphate = DNA(n+1) + diphosphate</text>
        <dbReference type="Rhea" id="RHEA:22508"/>
        <dbReference type="Rhea" id="RHEA-COMP:17339"/>
        <dbReference type="Rhea" id="RHEA-COMP:17340"/>
        <dbReference type="ChEBI" id="CHEBI:33019"/>
        <dbReference type="ChEBI" id="CHEBI:61560"/>
        <dbReference type="ChEBI" id="CHEBI:173112"/>
        <dbReference type="EC" id="2.7.7.49"/>
    </reaction>
</comment>
<evidence type="ECO:0000313" key="17">
    <source>
        <dbReference type="EMBL" id="PLW08096.1"/>
    </source>
</evidence>
<evidence type="ECO:0000313" key="18">
    <source>
        <dbReference type="Proteomes" id="UP000235392"/>
    </source>
</evidence>
<accession>A0A2N5S4E3</accession>
<evidence type="ECO:0000256" key="7">
    <source>
        <dbReference type="ARBA" id="ARBA00022842"/>
    </source>
</evidence>
<feature type="region of interest" description="Disordered" evidence="15">
    <location>
        <begin position="371"/>
        <end position="398"/>
    </location>
</feature>
<keyword evidence="11" id="KW-0808">Transferase</keyword>
<feature type="compositionally biased region" description="Basic and acidic residues" evidence="15">
    <location>
        <begin position="371"/>
        <end position="382"/>
    </location>
</feature>
<evidence type="ECO:0000256" key="11">
    <source>
        <dbReference type="ARBA" id="ARBA00022932"/>
    </source>
</evidence>
<keyword evidence="3" id="KW-0540">Nuclease</keyword>
<feature type="compositionally biased region" description="Polar residues" evidence="15">
    <location>
        <begin position="383"/>
        <end position="392"/>
    </location>
</feature>
<comment type="caution">
    <text evidence="17">The sequence shown here is derived from an EMBL/GenBank/DDBJ whole genome shotgun (WGS) entry which is preliminary data.</text>
</comment>
<dbReference type="GO" id="GO:0003964">
    <property type="term" value="F:RNA-directed DNA polymerase activity"/>
    <property type="evidence" value="ECO:0007669"/>
    <property type="project" value="UniProtKB-KW"/>
</dbReference>
<evidence type="ECO:0000256" key="2">
    <source>
        <dbReference type="ARBA" id="ARBA00022695"/>
    </source>
</evidence>
<dbReference type="Proteomes" id="UP000235392">
    <property type="component" value="Unassembled WGS sequence"/>
</dbReference>
<dbReference type="GO" id="GO:0003723">
    <property type="term" value="F:RNA binding"/>
    <property type="evidence" value="ECO:0007669"/>
    <property type="project" value="UniProtKB-KW"/>
</dbReference>
<keyword evidence="7" id="KW-0460">Magnesium</keyword>
<evidence type="ECO:0000256" key="4">
    <source>
        <dbReference type="ARBA" id="ARBA00022723"/>
    </source>
</evidence>
<dbReference type="GO" id="GO:0003887">
    <property type="term" value="F:DNA-directed DNA polymerase activity"/>
    <property type="evidence" value="ECO:0007669"/>
    <property type="project" value="UniProtKB-KW"/>
</dbReference>